<name>A0A1E7FRZ4_9STRA</name>
<dbReference type="InParanoid" id="A0A1E7FRZ4"/>
<dbReference type="SUPFAM" id="SSF54197">
    <property type="entry name" value="HIT-like"/>
    <property type="match status" value="1"/>
</dbReference>
<dbReference type="PANTHER" id="PTHR23089">
    <property type="entry name" value="HISTIDINE TRIAD HIT PROTEIN"/>
    <property type="match status" value="1"/>
</dbReference>
<evidence type="ECO:0000256" key="3">
    <source>
        <dbReference type="PROSITE-ProRule" id="PRU00464"/>
    </source>
</evidence>
<evidence type="ECO:0000313" key="5">
    <source>
        <dbReference type="EMBL" id="OEU20929.1"/>
    </source>
</evidence>
<keyword evidence="6" id="KW-1185">Reference proteome</keyword>
<dbReference type="PROSITE" id="PS51084">
    <property type="entry name" value="HIT_2"/>
    <property type="match status" value="1"/>
</dbReference>
<dbReference type="InterPro" id="IPR011146">
    <property type="entry name" value="HIT-like"/>
</dbReference>
<dbReference type="EMBL" id="KV784354">
    <property type="protein sequence ID" value="OEU20929.1"/>
    <property type="molecule type" value="Genomic_DNA"/>
</dbReference>
<gene>
    <name evidence="5" type="ORF">FRACYDRAFT_267813</name>
</gene>
<dbReference type="InterPro" id="IPR001310">
    <property type="entry name" value="Histidine_triad_HIT"/>
</dbReference>
<dbReference type="GO" id="GO:0003824">
    <property type="term" value="F:catalytic activity"/>
    <property type="evidence" value="ECO:0007669"/>
    <property type="project" value="InterPro"/>
</dbReference>
<evidence type="ECO:0000256" key="1">
    <source>
        <dbReference type="PIRSR" id="PIRSR601310-1"/>
    </source>
</evidence>
<dbReference type="Gene3D" id="3.30.428.10">
    <property type="entry name" value="HIT-like"/>
    <property type="match status" value="1"/>
</dbReference>
<accession>A0A1E7FRZ4</accession>
<dbReference type="KEGG" id="fcy:FRACYDRAFT_267813"/>
<reference evidence="5 6" key="1">
    <citation type="submission" date="2016-09" db="EMBL/GenBank/DDBJ databases">
        <title>Extensive genetic diversity and differential bi-allelic expression allows diatom success in the polar Southern Ocean.</title>
        <authorList>
            <consortium name="DOE Joint Genome Institute"/>
            <person name="Mock T."/>
            <person name="Otillar R.P."/>
            <person name="Strauss J."/>
            <person name="Dupont C."/>
            <person name="Frickenhaus S."/>
            <person name="Maumus F."/>
            <person name="Mcmullan M."/>
            <person name="Sanges R."/>
            <person name="Schmutz J."/>
            <person name="Toseland A."/>
            <person name="Valas R."/>
            <person name="Veluchamy A."/>
            <person name="Ward B.J."/>
            <person name="Allen A."/>
            <person name="Barry K."/>
            <person name="Falciatore A."/>
            <person name="Ferrante M."/>
            <person name="Fortunato A.E."/>
            <person name="Gloeckner G."/>
            <person name="Gruber A."/>
            <person name="Hipkin R."/>
            <person name="Janech M."/>
            <person name="Kroth P."/>
            <person name="Leese F."/>
            <person name="Lindquist E."/>
            <person name="Lyon B.R."/>
            <person name="Martin J."/>
            <person name="Mayer C."/>
            <person name="Parker M."/>
            <person name="Quesneville H."/>
            <person name="Raymond J."/>
            <person name="Uhlig C."/>
            <person name="Valentin K.U."/>
            <person name="Worden A.Z."/>
            <person name="Armbrust E.V."/>
            <person name="Bowler C."/>
            <person name="Green B."/>
            <person name="Moulton V."/>
            <person name="Van Oosterhout C."/>
            <person name="Grigoriev I."/>
        </authorList>
    </citation>
    <scope>NUCLEOTIDE SEQUENCE [LARGE SCALE GENOMIC DNA]</scope>
    <source>
        <strain evidence="5 6">CCMP1102</strain>
    </source>
</reference>
<dbReference type="CDD" id="cd01276">
    <property type="entry name" value="PKCI_related"/>
    <property type="match status" value="1"/>
</dbReference>
<dbReference type="Proteomes" id="UP000095751">
    <property type="component" value="Unassembled WGS sequence"/>
</dbReference>
<evidence type="ECO:0000259" key="4">
    <source>
        <dbReference type="PROSITE" id="PS51084"/>
    </source>
</evidence>
<dbReference type="PROSITE" id="PS00892">
    <property type="entry name" value="HIT_1"/>
    <property type="match status" value="1"/>
</dbReference>
<dbReference type="PRINTS" id="PR00332">
    <property type="entry name" value="HISTRIAD"/>
</dbReference>
<evidence type="ECO:0000313" key="6">
    <source>
        <dbReference type="Proteomes" id="UP000095751"/>
    </source>
</evidence>
<proteinExistence type="predicted"/>
<dbReference type="Pfam" id="PF01230">
    <property type="entry name" value="HIT"/>
    <property type="match status" value="1"/>
</dbReference>
<organism evidence="5 6">
    <name type="scientific">Fragilariopsis cylindrus CCMP1102</name>
    <dbReference type="NCBI Taxonomy" id="635003"/>
    <lineage>
        <taxon>Eukaryota</taxon>
        <taxon>Sar</taxon>
        <taxon>Stramenopiles</taxon>
        <taxon>Ochrophyta</taxon>
        <taxon>Bacillariophyta</taxon>
        <taxon>Bacillariophyceae</taxon>
        <taxon>Bacillariophycidae</taxon>
        <taxon>Bacillariales</taxon>
        <taxon>Bacillariaceae</taxon>
        <taxon>Fragilariopsis</taxon>
    </lineage>
</organism>
<feature type="domain" description="HIT" evidence="4">
    <location>
        <begin position="73"/>
        <end position="185"/>
    </location>
</feature>
<feature type="short sequence motif" description="Histidine triad motif" evidence="2 3">
    <location>
        <begin position="169"/>
        <end position="173"/>
    </location>
</feature>
<dbReference type="OrthoDB" id="672793at2759"/>
<feature type="active site" description="Tele-AMP-histidine intermediate" evidence="1">
    <location>
        <position position="171"/>
    </location>
</feature>
<dbReference type="InterPro" id="IPR019808">
    <property type="entry name" value="Histidine_triad_CS"/>
</dbReference>
<protein>
    <submittedName>
        <fullName evidence="5">HIT-domain-containing protein</fullName>
    </submittedName>
</protein>
<dbReference type="InterPro" id="IPR036265">
    <property type="entry name" value="HIT-like_sf"/>
</dbReference>
<sequence>MFPKFDQKELMDDQQQQLVPKKIEEWFQRMIDTDVAFQKVYEEISGGLAKWDEKGRWDTIWLAGLRDDEPDTLFNKILAGEIPASIVKEDGKILAFKDINPAAPAHVLVIPKDRDGLTRLSKSTPEHYEILGRLMVAAGEIAKDESLGFGDGARIVINDGAKAGQEVFHLHVHVLGGRDFNWPPG</sequence>
<dbReference type="AlphaFoldDB" id="A0A1E7FRZ4"/>
<evidence type="ECO:0000256" key="2">
    <source>
        <dbReference type="PIRSR" id="PIRSR601310-3"/>
    </source>
</evidence>